<dbReference type="Pfam" id="PF14873">
    <property type="entry name" value="BNR_assoc_N"/>
    <property type="match status" value="1"/>
</dbReference>
<gene>
    <name evidence="2" type="ORF">METZ01_LOCUS269732</name>
</gene>
<dbReference type="EMBL" id="UINC01077089">
    <property type="protein sequence ID" value="SVC16878.1"/>
    <property type="molecule type" value="Genomic_DNA"/>
</dbReference>
<dbReference type="InterPro" id="IPR029456">
    <property type="entry name" value="Sialidase_N"/>
</dbReference>
<evidence type="ECO:0000313" key="2">
    <source>
        <dbReference type="EMBL" id="SVC16878.1"/>
    </source>
</evidence>
<sequence length="135" mass="14769">MVLLPPLARCAELEAVTRQMVRPVLIRNEHNSLLQLTINAKKPFVQVQAITVELDGATELESLQFYFTGADGGFSTMKTFGDRLRSHKSIVFKGHARLMSGPNHFWLSCRAKAAANLSGKTDAGVLSIETSAGRL</sequence>
<dbReference type="AlphaFoldDB" id="A0A382JY73"/>
<feature type="domain" description="Sialidase N-terminal" evidence="1">
    <location>
        <begin position="17"/>
        <end position="128"/>
    </location>
</feature>
<proteinExistence type="predicted"/>
<name>A0A382JY73_9ZZZZ</name>
<dbReference type="Gene3D" id="2.60.40.1290">
    <property type="match status" value="2"/>
</dbReference>
<evidence type="ECO:0000259" key="1">
    <source>
        <dbReference type="Pfam" id="PF14873"/>
    </source>
</evidence>
<protein>
    <recommendedName>
        <fullName evidence="1">Sialidase N-terminal domain-containing protein</fullName>
    </recommendedName>
</protein>
<feature type="non-terminal residue" evidence="2">
    <location>
        <position position="135"/>
    </location>
</feature>
<organism evidence="2">
    <name type="scientific">marine metagenome</name>
    <dbReference type="NCBI Taxonomy" id="408172"/>
    <lineage>
        <taxon>unclassified sequences</taxon>
        <taxon>metagenomes</taxon>
        <taxon>ecological metagenomes</taxon>
    </lineage>
</organism>
<accession>A0A382JY73</accession>
<reference evidence="2" key="1">
    <citation type="submission" date="2018-05" db="EMBL/GenBank/DDBJ databases">
        <authorList>
            <person name="Lanie J.A."/>
            <person name="Ng W.-L."/>
            <person name="Kazmierczak K.M."/>
            <person name="Andrzejewski T.M."/>
            <person name="Davidsen T.M."/>
            <person name="Wayne K.J."/>
            <person name="Tettelin H."/>
            <person name="Glass J.I."/>
            <person name="Rusch D."/>
            <person name="Podicherti R."/>
            <person name="Tsui H.-C.T."/>
            <person name="Winkler M.E."/>
        </authorList>
    </citation>
    <scope>NUCLEOTIDE SEQUENCE</scope>
</reference>